<proteinExistence type="inferred from homology"/>
<comment type="similarity">
    <text evidence="11">Belongs to the UlaA family.</text>
</comment>
<evidence type="ECO:0000256" key="12">
    <source>
        <dbReference type="ARBA" id="ARBA00039702"/>
    </source>
</evidence>
<feature type="transmembrane region" description="Helical" evidence="15">
    <location>
        <begin position="101"/>
        <end position="119"/>
    </location>
</feature>
<keyword evidence="4" id="KW-1003">Cell membrane</keyword>
<feature type="transmembrane region" description="Helical" evidence="15">
    <location>
        <begin position="184"/>
        <end position="205"/>
    </location>
</feature>
<feature type="transmembrane region" description="Helical" evidence="15">
    <location>
        <begin position="272"/>
        <end position="294"/>
    </location>
</feature>
<evidence type="ECO:0000256" key="1">
    <source>
        <dbReference type="ARBA" id="ARBA00004651"/>
    </source>
</evidence>
<feature type="transmembrane region" description="Helical" evidence="15">
    <location>
        <begin position="393"/>
        <end position="413"/>
    </location>
</feature>
<organism evidence="16 17">
    <name type="scientific">Streptomyces qinglanensis</name>
    <dbReference type="NCBI Taxonomy" id="943816"/>
    <lineage>
        <taxon>Bacteria</taxon>
        <taxon>Bacillati</taxon>
        <taxon>Actinomycetota</taxon>
        <taxon>Actinomycetes</taxon>
        <taxon>Kitasatosporales</taxon>
        <taxon>Streptomycetaceae</taxon>
        <taxon>Streptomyces</taxon>
    </lineage>
</organism>
<evidence type="ECO:0000256" key="13">
    <source>
        <dbReference type="ARBA" id="ARBA00042859"/>
    </source>
</evidence>
<dbReference type="GO" id="GO:0009401">
    <property type="term" value="P:phosphoenolpyruvate-dependent sugar phosphotransferase system"/>
    <property type="evidence" value="ECO:0007669"/>
    <property type="project" value="UniProtKB-KW"/>
</dbReference>
<feature type="transmembrane region" description="Helical" evidence="15">
    <location>
        <begin position="332"/>
        <end position="355"/>
    </location>
</feature>
<keyword evidence="3" id="KW-0813">Transport</keyword>
<dbReference type="PATRIC" id="fig|943816.4.peg.3040"/>
<evidence type="ECO:0000313" key="17">
    <source>
        <dbReference type="Proteomes" id="UP000175829"/>
    </source>
</evidence>
<feature type="region of interest" description="Disordered" evidence="14">
    <location>
        <begin position="479"/>
        <end position="540"/>
    </location>
</feature>
<dbReference type="EMBL" id="LJGV01000022">
    <property type="protein sequence ID" value="OEU99352.1"/>
    <property type="molecule type" value="Genomic_DNA"/>
</dbReference>
<gene>
    <name evidence="16" type="ORF">AN217_17755</name>
</gene>
<feature type="transmembrane region" description="Helical" evidence="15">
    <location>
        <begin position="361"/>
        <end position="381"/>
    </location>
</feature>
<dbReference type="NCBIfam" id="NF009553">
    <property type="entry name" value="PRK12997.1-5"/>
    <property type="match status" value="1"/>
</dbReference>
<evidence type="ECO:0000256" key="7">
    <source>
        <dbReference type="ARBA" id="ARBA00022692"/>
    </source>
</evidence>
<evidence type="ECO:0000256" key="9">
    <source>
        <dbReference type="ARBA" id="ARBA00023136"/>
    </source>
</evidence>
<keyword evidence="6" id="KW-0598">Phosphotransferase system</keyword>
<comment type="subunit">
    <text evidence="2">Homodimer.</text>
</comment>
<evidence type="ECO:0000256" key="10">
    <source>
        <dbReference type="ARBA" id="ARBA00037387"/>
    </source>
</evidence>
<evidence type="ECO:0000256" key="14">
    <source>
        <dbReference type="SAM" id="MobiDB-lite"/>
    </source>
</evidence>
<sequence>MDWLVTLAAFLGTEILSVPAYLIGLITAAGLTALRKPGGQIVGGAVKATLGFLLIGAGAGLVVGALAPLGEMIQGATGAHGVIPTNEAIVGIAQDRFGARVAWLMTAGFALSLLLARFTPLRYVFLTGHHMLFMATLLTMVLAAAGLPGWLVVAVGGVLLGILLVSMPALAQPWTKRITGGDSIAVGHFGTAGYVTAGAVGRLVGGRSRSTEDMRLPEGLRFLRDSMVATALSMLLIHLVMALLYLADAGEATAFRAFAADGGTAATGLGDYFMQAVLQGLRFGIAVAVILFGVRTVLGELVPAFQGIAHKAVPGAVPALDAPIVFPYAQNAVLVGFLASFTGGLCTLGLLAWLLSPAFGLALVLPGLVPHFFTGGAAGVYGNATGGRRGAALGAFCNGVLITLLPAVLLKVLGTFGAENTTFGDADFGWFGTLIGYAGRAGRPVGIALMLAVGAVLLAGAVLVQKRVVEPGWDPGARRDALLPRPAAAGPAPAAATGTEAAPPGAARIPPPGPAGDTAPRRFPKLPPPAGAPVPPPPPD</sequence>
<feature type="compositionally biased region" description="Low complexity" evidence="14">
    <location>
        <begin position="483"/>
        <end position="508"/>
    </location>
</feature>
<dbReference type="AlphaFoldDB" id="A0A1E7K5Z4"/>
<comment type="caution">
    <text evidence="16">The sequence shown here is derived from an EMBL/GenBank/DDBJ whole genome shotgun (WGS) entry which is preliminary data.</text>
</comment>
<dbReference type="PANTHER" id="PTHR33843">
    <property type="entry name" value="ASCORBATE-SPECIFIC PTS SYSTEM EIIC COMPONENT"/>
    <property type="match status" value="1"/>
</dbReference>
<comment type="function">
    <text evidence="10">The phosphoenolpyruvate-dependent sugar phosphotransferase system (sugar PTS), a major carbohydrate active transport system, catalyzes the phosphorylation of incoming sugar substrates concomitantly with their translocation across the cell membrane. The enzyme II UlaABC PTS system is involved in ascorbate transport.</text>
</comment>
<name>A0A1E7K5Z4_9ACTN</name>
<feature type="transmembrane region" description="Helical" evidence="15">
    <location>
        <begin position="131"/>
        <end position="164"/>
    </location>
</feature>
<dbReference type="RefSeq" id="WP_019359218.1">
    <property type="nucleotide sequence ID" value="NZ_LJGV01000022.1"/>
</dbReference>
<dbReference type="Pfam" id="PF03611">
    <property type="entry name" value="EIIC-GAT"/>
    <property type="match status" value="1"/>
</dbReference>
<evidence type="ECO:0000256" key="5">
    <source>
        <dbReference type="ARBA" id="ARBA00022597"/>
    </source>
</evidence>
<evidence type="ECO:0000256" key="8">
    <source>
        <dbReference type="ARBA" id="ARBA00022989"/>
    </source>
</evidence>
<dbReference type="Proteomes" id="UP000175829">
    <property type="component" value="Unassembled WGS sequence"/>
</dbReference>
<evidence type="ECO:0000256" key="11">
    <source>
        <dbReference type="ARBA" id="ARBA00038218"/>
    </source>
</evidence>
<reference evidence="16 17" key="1">
    <citation type="journal article" date="2016" name="Front. Microbiol.">
        <title>Comparative Genomics Analysis of Streptomyces Species Reveals Their Adaptation to the Marine Environment and Their Diversity at the Genomic Level.</title>
        <authorList>
            <person name="Tian X."/>
            <person name="Zhang Z."/>
            <person name="Yang T."/>
            <person name="Chen M."/>
            <person name="Li J."/>
            <person name="Chen F."/>
            <person name="Yang J."/>
            <person name="Li W."/>
            <person name="Zhang B."/>
            <person name="Zhang Z."/>
            <person name="Wu J."/>
            <person name="Zhang C."/>
            <person name="Long L."/>
            <person name="Xiao J."/>
        </authorList>
    </citation>
    <scope>NUCLEOTIDE SEQUENCE [LARGE SCALE GENOMIC DNA]</scope>
    <source>
        <strain evidence="16 17">SCSIO M10379</strain>
    </source>
</reference>
<evidence type="ECO:0000256" key="3">
    <source>
        <dbReference type="ARBA" id="ARBA00022448"/>
    </source>
</evidence>
<keyword evidence="7 15" id="KW-0812">Transmembrane</keyword>
<keyword evidence="8 15" id="KW-1133">Transmembrane helix</keyword>
<comment type="subcellular location">
    <subcellularLocation>
        <location evidence="1">Cell membrane</location>
        <topology evidence="1">Multi-pass membrane protein</topology>
    </subcellularLocation>
</comment>
<evidence type="ECO:0000256" key="15">
    <source>
        <dbReference type="SAM" id="Phobius"/>
    </source>
</evidence>
<protein>
    <recommendedName>
        <fullName evidence="12">Ascorbate-specific PTS system EIIC component</fullName>
    </recommendedName>
    <alternativeName>
        <fullName evidence="13">Ascorbate-specific permease IIC component UlaA</fullName>
    </alternativeName>
</protein>
<feature type="transmembrane region" description="Helical" evidence="15">
    <location>
        <begin position="15"/>
        <end position="34"/>
    </location>
</feature>
<evidence type="ECO:0000256" key="6">
    <source>
        <dbReference type="ARBA" id="ARBA00022683"/>
    </source>
</evidence>
<feature type="transmembrane region" description="Helical" evidence="15">
    <location>
        <begin position="226"/>
        <end position="247"/>
    </location>
</feature>
<feature type="transmembrane region" description="Helical" evidence="15">
    <location>
        <begin position="445"/>
        <end position="464"/>
    </location>
</feature>
<keyword evidence="5" id="KW-0762">Sugar transport</keyword>
<accession>A0A1E7K5Z4</accession>
<evidence type="ECO:0000256" key="2">
    <source>
        <dbReference type="ARBA" id="ARBA00011738"/>
    </source>
</evidence>
<dbReference type="PANTHER" id="PTHR33843:SF4">
    <property type="entry name" value="ASCORBATE-SPECIFIC PTS SYSTEM EIIC COMPONENT"/>
    <property type="match status" value="1"/>
</dbReference>
<evidence type="ECO:0000313" key="16">
    <source>
        <dbReference type="EMBL" id="OEU99352.1"/>
    </source>
</evidence>
<feature type="compositionally biased region" description="Pro residues" evidence="14">
    <location>
        <begin position="525"/>
        <end position="540"/>
    </location>
</feature>
<dbReference type="GO" id="GO:0005886">
    <property type="term" value="C:plasma membrane"/>
    <property type="evidence" value="ECO:0007669"/>
    <property type="project" value="UniProtKB-SubCell"/>
</dbReference>
<dbReference type="InterPro" id="IPR004703">
    <property type="entry name" value="PTS_sugar-sp_permease"/>
</dbReference>
<dbReference type="NCBIfam" id="NF006920">
    <property type="entry name" value="PRK09410.1-2"/>
    <property type="match status" value="1"/>
</dbReference>
<evidence type="ECO:0000256" key="4">
    <source>
        <dbReference type="ARBA" id="ARBA00022475"/>
    </source>
</evidence>
<feature type="transmembrane region" description="Helical" evidence="15">
    <location>
        <begin position="46"/>
        <end position="67"/>
    </location>
</feature>
<dbReference type="InterPro" id="IPR051562">
    <property type="entry name" value="Ascorbate-PTS_EIIC"/>
</dbReference>
<keyword evidence="9 15" id="KW-0472">Membrane</keyword>